<gene>
    <name evidence="17" type="ORF">MWN34_19200</name>
</gene>
<dbReference type="GO" id="GO:0003919">
    <property type="term" value="F:FMN adenylyltransferase activity"/>
    <property type="evidence" value="ECO:0007669"/>
    <property type="project" value="UniProtKB-EC"/>
</dbReference>
<keyword evidence="7 15" id="KW-0548">Nucleotidyltransferase</keyword>
<dbReference type="GO" id="GO:0008531">
    <property type="term" value="F:riboflavin kinase activity"/>
    <property type="evidence" value="ECO:0007669"/>
    <property type="project" value="UniProtKB-EC"/>
</dbReference>
<keyword evidence="4 15" id="KW-0285">Flavoprotein</keyword>
<evidence type="ECO:0000256" key="9">
    <source>
        <dbReference type="ARBA" id="ARBA00022777"/>
    </source>
</evidence>
<dbReference type="EC" id="2.7.7.2" evidence="15"/>
<evidence type="ECO:0000256" key="14">
    <source>
        <dbReference type="ARBA" id="ARBA00049494"/>
    </source>
</evidence>
<comment type="pathway">
    <text evidence="3 15">Cofactor biosynthesis; FMN biosynthesis; FMN from riboflavin (ATP route): step 1/1.</text>
</comment>
<dbReference type="RefSeq" id="WP_247030930.1">
    <property type="nucleotide sequence ID" value="NZ_JALKCH010000018.1"/>
</dbReference>
<dbReference type="NCBIfam" id="NF004159">
    <property type="entry name" value="PRK05627.1-2"/>
    <property type="match status" value="1"/>
</dbReference>
<comment type="similarity">
    <text evidence="15">Belongs to the ribF family.</text>
</comment>
<organism evidence="17 18">
    <name type="scientific">Ancylobacter crimeensis</name>
    <dbReference type="NCBI Taxonomy" id="2579147"/>
    <lineage>
        <taxon>Bacteria</taxon>
        <taxon>Pseudomonadati</taxon>
        <taxon>Pseudomonadota</taxon>
        <taxon>Alphaproteobacteria</taxon>
        <taxon>Hyphomicrobiales</taxon>
        <taxon>Xanthobacteraceae</taxon>
        <taxon>Ancylobacter</taxon>
    </lineage>
</organism>
<name>A0ABT0DGE7_9HYPH</name>
<dbReference type="InterPro" id="IPR014729">
    <property type="entry name" value="Rossmann-like_a/b/a_fold"/>
</dbReference>
<evidence type="ECO:0000256" key="12">
    <source>
        <dbReference type="ARBA" id="ARBA00023268"/>
    </source>
</evidence>
<sequence>MIQPTMPSPFFILTGNEPLPLSLHGAVVAIGNFDGVHRGHRAVIGTALDEAHASGRPALALTFEPHPRAFFRPGETMFRLTPVDEKLARLAETGLDGAVVLAFDAALAALDAETFVREVLVERLHAGAVVAGFDFHFGKGRGGSPAFLREAGQLYGFDVAIVPPLLDDGAQISSSAIRAALAQGRVEQAADMLGRPFSIEAEVIHGDKRGRDLGYPTANMRLDPAIALAHGIYAVTADVDGVRHPGVASFGRRPTFDDGAPRLETFIFDFSGDLYGKTVRIAFHAHLRPELKFDSIEALVEQMDLDSAAARSALAGVRMGPIGGA</sequence>
<dbReference type="Gene3D" id="2.40.30.30">
    <property type="entry name" value="Riboflavin kinase-like"/>
    <property type="match status" value="1"/>
</dbReference>
<dbReference type="Pfam" id="PF06574">
    <property type="entry name" value="FAD_syn"/>
    <property type="match status" value="1"/>
</dbReference>
<comment type="catalytic activity">
    <reaction evidence="14 15">
        <text>FMN + ATP + H(+) = FAD + diphosphate</text>
        <dbReference type="Rhea" id="RHEA:17237"/>
        <dbReference type="ChEBI" id="CHEBI:15378"/>
        <dbReference type="ChEBI" id="CHEBI:30616"/>
        <dbReference type="ChEBI" id="CHEBI:33019"/>
        <dbReference type="ChEBI" id="CHEBI:57692"/>
        <dbReference type="ChEBI" id="CHEBI:58210"/>
        <dbReference type="EC" id="2.7.7.2"/>
    </reaction>
</comment>
<evidence type="ECO:0000313" key="18">
    <source>
        <dbReference type="Proteomes" id="UP001203284"/>
    </source>
</evidence>
<dbReference type="PIRSF" id="PIRSF004491">
    <property type="entry name" value="FAD_Synth"/>
    <property type="match status" value="1"/>
</dbReference>
<dbReference type="NCBIfam" id="TIGR00083">
    <property type="entry name" value="ribF"/>
    <property type="match status" value="1"/>
</dbReference>
<keyword evidence="12" id="KW-0511">Multifunctional enzyme</keyword>
<protein>
    <recommendedName>
        <fullName evidence="15">Riboflavin biosynthesis protein</fullName>
    </recommendedName>
    <domain>
        <recommendedName>
            <fullName evidence="15">Riboflavin kinase</fullName>
            <ecNumber evidence="15">2.7.1.26</ecNumber>
        </recommendedName>
        <alternativeName>
            <fullName evidence="15">Flavokinase</fullName>
        </alternativeName>
    </domain>
    <domain>
        <recommendedName>
            <fullName evidence="15">FMN adenylyltransferase</fullName>
            <ecNumber evidence="15">2.7.7.2</ecNumber>
        </recommendedName>
        <alternativeName>
            <fullName evidence="15">FAD pyrophosphorylase</fullName>
        </alternativeName>
        <alternativeName>
            <fullName evidence="15">FAD synthase</fullName>
        </alternativeName>
    </domain>
</protein>
<dbReference type="EMBL" id="JALKCH010000018">
    <property type="protein sequence ID" value="MCK0199031.1"/>
    <property type="molecule type" value="Genomic_DNA"/>
</dbReference>
<dbReference type="PANTHER" id="PTHR22749:SF6">
    <property type="entry name" value="RIBOFLAVIN KINASE"/>
    <property type="match status" value="1"/>
</dbReference>
<dbReference type="InterPro" id="IPR002606">
    <property type="entry name" value="Riboflavin_kinase_bac"/>
</dbReference>
<dbReference type="SUPFAM" id="SSF82114">
    <property type="entry name" value="Riboflavin kinase-like"/>
    <property type="match status" value="1"/>
</dbReference>
<dbReference type="InterPro" id="IPR023465">
    <property type="entry name" value="Riboflavin_kinase_dom_sf"/>
</dbReference>
<evidence type="ECO:0000256" key="8">
    <source>
        <dbReference type="ARBA" id="ARBA00022741"/>
    </source>
</evidence>
<evidence type="ECO:0000256" key="7">
    <source>
        <dbReference type="ARBA" id="ARBA00022695"/>
    </source>
</evidence>
<evidence type="ECO:0000256" key="10">
    <source>
        <dbReference type="ARBA" id="ARBA00022827"/>
    </source>
</evidence>
<proteinExistence type="inferred from homology"/>
<comment type="pathway">
    <text evidence="2 15">Cofactor biosynthesis; FAD biosynthesis; FAD from FMN: step 1/1.</text>
</comment>
<evidence type="ECO:0000256" key="15">
    <source>
        <dbReference type="PIRNR" id="PIRNR004491"/>
    </source>
</evidence>
<evidence type="ECO:0000259" key="16">
    <source>
        <dbReference type="SMART" id="SM00904"/>
    </source>
</evidence>
<evidence type="ECO:0000256" key="11">
    <source>
        <dbReference type="ARBA" id="ARBA00022840"/>
    </source>
</evidence>
<evidence type="ECO:0000313" key="17">
    <source>
        <dbReference type="EMBL" id="MCK0199031.1"/>
    </source>
</evidence>
<accession>A0ABT0DGE7</accession>
<dbReference type="NCBIfam" id="NF004160">
    <property type="entry name" value="PRK05627.1-3"/>
    <property type="match status" value="1"/>
</dbReference>
<keyword evidence="11 15" id="KW-0067">ATP-binding</keyword>
<evidence type="ECO:0000256" key="6">
    <source>
        <dbReference type="ARBA" id="ARBA00022679"/>
    </source>
</evidence>
<evidence type="ECO:0000256" key="4">
    <source>
        <dbReference type="ARBA" id="ARBA00022630"/>
    </source>
</evidence>
<reference evidence="17 18" key="1">
    <citation type="submission" date="2022-04" db="EMBL/GenBank/DDBJ databases">
        <authorList>
            <person name="Grouzdev D.S."/>
            <person name="Pantiukh K.S."/>
            <person name="Krutkina M.S."/>
        </authorList>
    </citation>
    <scope>NUCLEOTIDE SEQUENCE [LARGE SCALE GENOMIC DNA]</scope>
    <source>
        <strain evidence="17 18">6x-1</strain>
    </source>
</reference>
<keyword evidence="8 15" id="KW-0547">Nucleotide-binding</keyword>
<dbReference type="InterPro" id="IPR015864">
    <property type="entry name" value="FAD_synthase"/>
</dbReference>
<evidence type="ECO:0000256" key="2">
    <source>
        <dbReference type="ARBA" id="ARBA00004726"/>
    </source>
</evidence>
<evidence type="ECO:0000256" key="13">
    <source>
        <dbReference type="ARBA" id="ARBA00047880"/>
    </source>
</evidence>
<dbReference type="CDD" id="cd02064">
    <property type="entry name" value="FAD_synthetase_N"/>
    <property type="match status" value="1"/>
</dbReference>
<evidence type="ECO:0000256" key="5">
    <source>
        <dbReference type="ARBA" id="ARBA00022643"/>
    </source>
</evidence>
<dbReference type="PANTHER" id="PTHR22749">
    <property type="entry name" value="RIBOFLAVIN KINASE/FMN ADENYLYLTRANSFERASE"/>
    <property type="match status" value="1"/>
</dbReference>
<dbReference type="Gene3D" id="3.40.50.620">
    <property type="entry name" value="HUPs"/>
    <property type="match status" value="1"/>
</dbReference>
<dbReference type="Pfam" id="PF01687">
    <property type="entry name" value="Flavokinase"/>
    <property type="match status" value="1"/>
</dbReference>
<comment type="function">
    <text evidence="1">Catalyzes the phosphorylation of riboflavin to FMN followed by the adenylation of FMN to FAD.</text>
</comment>
<dbReference type="EC" id="2.7.1.26" evidence="15"/>
<dbReference type="Proteomes" id="UP001203284">
    <property type="component" value="Unassembled WGS sequence"/>
</dbReference>
<evidence type="ECO:0000256" key="1">
    <source>
        <dbReference type="ARBA" id="ARBA00002121"/>
    </source>
</evidence>
<keyword evidence="6 15" id="KW-0808">Transferase</keyword>
<dbReference type="SUPFAM" id="SSF52374">
    <property type="entry name" value="Nucleotidylyl transferase"/>
    <property type="match status" value="1"/>
</dbReference>
<keyword evidence="5 15" id="KW-0288">FMN</keyword>
<dbReference type="InterPro" id="IPR023468">
    <property type="entry name" value="Riboflavin_kinase"/>
</dbReference>
<evidence type="ECO:0000256" key="3">
    <source>
        <dbReference type="ARBA" id="ARBA00005201"/>
    </source>
</evidence>
<feature type="domain" description="Riboflavin kinase" evidence="16">
    <location>
        <begin position="192"/>
        <end position="315"/>
    </location>
</feature>
<keyword evidence="9 15" id="KW-0418">Kinase</keyword>
<keyword evidence="10 15" id="KW-0274">FAD</keyword>
<keyword evidence="18" id="KW-1185">Reference proteome</keyword>
<comment type="caution">
    <text evidence="17">The sequence shown here is derived from an EMBL/GenBank/DDBJ whole genome shotgun (WGS) entry which is preliminary data.</text>
</comment>
<dbReference type="SMART" id="SM00904">
    <property type="entry name" value="Flavokinase"/>
    <property type="match status" value="1"/>
</dbReference>
<dbReference type="InterPro" id="IPR015865">
    <property type="entry name" value="Riboflavin_kinase_bac/euk"/>
</dbReference>
<comment type="catalytic activity">
    <reaction evidence="13 15">
        <text>riboflavin + ATP = FMN + ADP + H(+)</text>
        <dbReference type="Rhea" id="RHEA:14357"/>
        <dbReference type="ChEBI" id="CHEBI:15378"/>
        <dbReference type="ChEBI" id="CHEBI:30616"/>
        <dbReference type="ChEBI" id="CHEBI:57986"/>
        <dbReference type="ChEBI" id="CHEBI:58210"/>
        <dbReference type="ChEBI" id="CHEBI:456216"/>
        <dbReference type="EC" id="2.7.1.26"/>
    </reaction>
</comment>